<evidence type="ECO:0000313" key="3">
    <source>
        <dbReference type="Proteomes" id="UP000054736"/>
    </source>
</evidence>
<dbReference type="Proteomes" id="UP000054736">
    <property type="component" value="Unassembled WGS sequence"/>
</dbReference>
<dbReference type="InterPro" id="IPR053139">
    <property type="entry name" value="Surface_bspA-like"/>
</dbReference>
<dbReference type="AlphaFoldDB" id="A0A0W0SV42"/>
<sequence length="420" mass="45735">MLLSHDGSTLLEVNENDIKNGFFEIPIGVTIIGRKVFSRCVNLQQITIPEGVSSIPRGAFSWCSNLQQINIPESVTSIGDEAFLGCQNLQQITIPESVTSIGDKAFAFCHNLLQINIPESVTSFGDSAFLDCRNLQQITIPEGVISIGRWTFAQCKSLKQITIPDSVTSIGDEAFERCESLQQIIIPENITSIGAGAFNYCKNLQSILINGFDESKRERIIQLMPEDLRNKVVIYSGGELTKLWDKELRRITNAPEANPLYSRMPRMVQAGLPELPNEVLVKVNQFVGSNNVCYKQALAAIKDVPLPIIQDGKEGKQAYETKIKNIVDNCIRHGQPSDPNNYSFLLNALTATAAIGALALTVAALVTALVITSPYLSISLLAVGVVCGVAAAGTFFYRSCAMPKDEPVCVYSSEESAVPG</sequence>
<comment type="caution">
    <text evidence="2">The sequence shown here is derived from an EMBL/GenBank/DDBJ whole genome shotgun (WGS) entry which is preliminary data.</text>
</comment>
<accession>A0A0W0SV42</accession>
<evidence type="ECO:0008006" key="4">
    <source>
        <dbReference type="Google" id="ProtNLM"/>
    </source>
</evidence>
<keyword evidence="1" id="KW-0812">Transmembrane</keyword>
<dbReference type="PANTHER" id="PTHR45661:SF3">
    <property type="entry name" value="IG-LIKE DOMAIN-CONTAINING PROTEIN"/>
    <property type="match status" value="1"/>
</dbReference>
<dbReference type="InterPro" id="IPR032675">
    <property type="entry name" value="LRR_dom_sf"/>
</dbReference>
<reference evidence="2 3" key="1">
    <citation type="submission" date="2015-11" db="EMBL/GenBank/DDBJ databases">
        <title>Genomic analysis of 38 Legionella species identifies large and diverse effector repertoires.</title>
        <authorList>
            <person name="Burstein D."/>
            <person name="Amaro F."/>
            <person name="Zusman T."/>
            <person name="Lifshitz Z."/>
            <person name="Cohen O."/>
            <person name="Gilbert J.A."/>
            <person name="Pupko T."/>
            <person name="Shuman H.A."/>
            <person name="Segal G."/>
        </authorList>
    </citation>
    <scope>NUCLEOTIDE SEQUENCE [LARGE SCALE GENOMIC DNA]</scope>
    <source>
        <strain evidence="2 3">ATCC 700990</strain>
    </source>
</reference>
<evidence type="ECO:0000256" key="1">
    <source>
        <dbReference type="SAM" id="Phobius"/>
    </source>
</evidence>
<dbReference type="PATRIC" id="fig|1212489.4.peg.1927"/>
<dbReference type="Gene3D" id="3.80.10.10">
    <property type="entry name" value="Ribonuclease Inhibitor"/>
    <property type="match status" value="2"/>
</dbReference>
<feature type="transmembrane region" description="Helical" evidence="1">
    <location>
        <begin position="344"/>
        <end position="371"/>
    </location>
</feature>
<proteinExistence type="predicted"/>
<dbReference type="InterPro" id="IPR026906">
    <property type="entry name" value="LRR_5"/>
</dbReference>
<dbReference type="EMBL" id="LNXY01000021">
    <property type="protein sequence ID" value="KTC87153.1"/>
    <property type="molecule type" value="Genomic_DNA"/>
</dbReference>
<dbReference type="PANTHER" id="PTHR45661">
    <property type="entry name" value="SURFACE ANTIGEN"/>
    <property type="match status" value="1"/>
</dbReference>
<organism evidence="2 3">
    <name type="scientific">Legionella drozanskii LLAP-1</name>
    <dbReference type="NCBI Taxonomy" id="1212489"/>
    <lineage>
        <taxon>Bacteria</taxon>
        <taxon>Pseudomonadati</taxon>
        <taxon>Pseudomonadota</taxon>
        <taxon>Gammaproteobacteria</taxon>
        <taxon>Legionellales</taxon>
        <taxon>Legionellaceae</taxon>
        <taxon>Legionella</taxon>
    </lineage>
</organism>
<dbReference type="SUPFAM" id="SSF52058">
    <property type="entry name" value="L domain-like"/>
    <property type="match status" value="1"/>
</dbReference>
<keyword evidence="3" id="KW-1185">Reference proteome</keyword>
<dbReference type="STRING" id="1212489.Ldro_1825"/>
<gene>
    <name evidence="2" type="ORF">Ldro_1825</name>
</gene>
<keyword evidence="1" id="KW-0472">Membrane</keyword>
<name>A0A0W0SV42_9GAMM</name>
<feature type="transmembrane region" description="Helical" evidence="1">
    <location>
        <begin position="377"/>
        <end position="397"/>
    </location>
</feature>
<dbReference type="RefSeq" id="WP_058496133.1">
    <property type="nucleotide sequence ID" value="NZ_CAAAIU010000020.1"/>
</dbReference>
<dbReference type="OrthoDB" id="5638305at2"/>
<evidence type="ECO:0000313" key="2">
    <source>
        <dbReference type="EMBL" id="KTC87153.1"/>
    </source>
</evidence>
<protein>
    <recommendedName>
        <fullName evidence="4">Leucine-rich repeat domain-containing protein</fullName>
    </recommendedName>
</protein>
<dbReference type="Pfam" id="PF13306">
    <property type="entry name" value="LRR_5"/>
    <property type="match status" value="1"/>
</dbReference>
<keyword evidence="1" id="KW-1133">Transmembrane helix</keyword>